<keyword evidence="2 3" id="KW-0802">TPR repeat</keyword>
<dbReference type="OrthoDB" id="8129907at2"/>
<evidence type="ECO:0000256" key="1">
    <source>
        <dbReference type="ARBA" id="ARBA00022737"/>
    </source>
</evidence>
<sequence>MKKDKWDILPKILVLLLVSILAYSFYDHRQILYRDIEFRDLLSEFDGLLDYGRESEALETLRPLLRVDLSSFQYLQILKRSHQLAVNGRGVSIFTDFARRGAERFPGREDLWFIYCRALIMKGNPERAVEISEEKLVSPRFLGMRAESLLSSGMEIDTYLEKQAGESSFSSGGLIKLLNSRDPRLFSAAGREWNSPELIADAALLYAEEGSIPEANRLLKNSTESRFPELSLQIAYDAADPQYGLVLIQEMMGEQAQEDPGLKLYQAEFAIALARQKEAMEIYRDLIQNTPEYSVLPYLNMAVLDNSSAKEYLKKGLEKFPESRVLLERLGELYYREGAFVSAKETFTRLLDVAEGHPEARIRLADLELGAGSQGSTARLWDSYHGEQGDSLALFLGWRLFGNRDQEGLRVLLTMQKQRNGPDQDLLEGLYFSLTGDFAGAAEKFEAAYQKNKHWEYLYDAGRLYLEAGEAERALNAFSRADEIFTLREDLSAQNRSMVWLGIGESHMAAGDRKNAANALSYALDLDPSNLRATLMINALGKME</sequence>
<keyword evidence="1" id="KW-0677">Repeat</keyword>
<dbReference type="SMART" id="SM00028">
    <property type="entry name" value="TPR"/>
    <property type="match status" value="3"/>
</dbReference>
<dbReference type="Pfam" id="PF13432">
    <property type="entry name" value="TPR_16"/>
    <property type="match status" value="1"/>
</dbReference>
<dbReference type="PANTHER" id="PTHR45586">
    <property type="entry name" value="TPR REPEAT-CONTAINING PROTEIN PA4667"/>
    <property type="match status" value="1"/>
</dbReference>
<evidence type="ECO:0008006" key="6">
    <source>
        <dbReference type="Google" id="ProtNLM"/>
    </source>
</evidence>
<proteinExistence type="predicted"/>
<dbReference type="InterPro" id="IPR051012">
    <property type="entry name" value="CellSynth/LPSAsmb/PSIAsmb"/>
</dbReference>
<comment type="caution">
    <text evidence="4">The sequence shown here is derived from an EMBL/GenBank/DDBJ whole genome shotgun (WGS) entry which is preliminary data.</text>
</comment>
<protein>
    <recommendedName>
        <fullName evidence="6">Tetratricopeptide repeat-like domain-containing protein</fullName>
    </recommendedName>
</protein>
<name>A0A1Y1S1H8_9SPIO</name>
<accession>A0A1Y1S1H8</accession>
<dbReference type="SUPFAM" id="SSF48452">
    <property type="entry name" value="TPR-like"/>
    <property type="match status" value="2"/>
</dbReference>
<gene>
    <name evidence="4" type="ORF">B4O97_03825</name>
</gene>
<dbReference type="AlphaFoldDB" id="A0A1Y1S1H8"/>
<evidence type="ECO:0000313" key="5">
    <source>
        <dbReference type="Proteomes" id="UP000192343"/>
    </source>
</evidence>
<dbReference type="Gene3D" id="1.25.40.10">
    <property type="entry name" value="Tetratricopeptide repeat domain"/>
    <property type="match status" value="2"/>
</dbReference>
<organism evidence="4 5">
    <name type="scientific">Marispirochaeta aestuarii</name>
    <dbReference type="NCBI Taxonomy" id="1963862"/>
    <lineage>
        <taxon>Bacteria</taxon>
        <taxon>Pseudomonadati</taxon>
        <taxon>Spirochaetota</taxon>
        <taxon>Spirochaetia</taxon>
        <taxon>Spirochaetales</taxon>
        <taxon>Spirochaetaceae</taxon>
        <taxon>Marispirochaeta</taxon>
    </lineage>
</organism>
<dbReference type="PROSITE" id="PS50005">
    <property type="entry name" value="TPR"/>
    <property type="match status" value="1"/>
</dbReference>
<dbReference type="InterPro" id="IPR011990">
    <property type="entry name" value="TPR-like_helical_dom_sf"/>
</dbReference>
<evidence type="ECO:0000256" key="2">
    <source>
        <dbReference type="ARBA" id="ARBA00022803"/>
    </source>
</evidence>
<keyword evidence="5" id="KW-1185">Reference proteome</keyword>
<evidence type="ECO:0000256" key="3">
    <source>
        <dbReference type="PROSITE-ProRule" id="PRU00339"/>
    </source>
</evidence>
<reference evidence="4 5" key="1">
    <citation type="submission" date="2017-03" db="EMBL/GenBank/DDBJ databases">
        <title>Draft Genome sequence of Marispirochaeta sp. strain JC444.</title>
        <authorList>
            <person name="Shivani Y."/>
            <person name="Subhash Y."/>
            <person name="Sasikala C."/>
            <person name="Ramana C."/>
        </authorList>
    </citation>
    <scope>NUCLEOTIDE SEQUENCE [LARGE SCALE GENOMIC DNA]</scope>
    <source>
        <strain evidence="4 5">JC444</strain>
    </source>
</reference>
<dbReference type="InterPro" id="IPR019734">
    <property type="entry name" value="TPR_rpt"/>
</dbReference>
<dbReference type="PANTHER" id="PTHR45586:SF1">
    <property type="entry name" value="LIPOPOLYSACCHARIDE ASSEMBLY PROTEIN B"/>
    <property type="match status" value="1"/>
</dbReference>
<dbReference type="EMBL" id="MWQY01000003">
    <property type="protein sequence ID" value="ORC37331.1"/>
    <property type="molecule type" value="Genomic_DNA"/>
</dbReference>
<dbReference type="STRING" id="1963862.B4O97_03825"/>
<dbReference type="RefSeq" id="WP_083048500.1">
    <property type="nucleotide sequence ID" value="NZ_MWQY01000003.1"/>
</dbReference>
<dbReference type="Proteomes" id="UP000192343">
    <property type="component" value="Unassembled WGS sequence"/>
</dbReference>
<feature type="repeat" description="TPR" evidence="3">
    <location>
        <begin position="497"/>
        <end position="530"/>
    </location>
</feature>
<evidence type="ECO:0000313" key="4">
    <source>
        <dbReference type="EMBL" id="ORC37331.1"/>
    </source>
</evidence>